<proteinExistence type="predicted"/>
<dbReference type="EMBL" id="AP025730">
    <property type="protein sequence ID" value="BDI06442.1"/>
    <property type="molecule type" value="Genomic_DNA"/>
</dbReference>
<evidence type="ECO:0000256" key="1">
    <source>
        <dbReference type="SAM" id="MobiDB-lite"/>
    </source>
</evidence>
<dbReference type="Proteomes" id="UP001057498">
    <property type="component" value="Chromosome"/>
</dbReference>
<evidence type="ECO:0000313" key="3">
    <source>
        <dbReference type="Proteomes" id="UP001057498"/>
    </source>
</evidence>
<protein>
    <recommendedName>
        <fullName evidence="4">Roadblock/LAMTOR2 domain-containing protein</fullName>
    </recommendedName>
</protein>
<organism evidence="2 3">
    <name type="scientific">Sphaerotilus microaerophilus</name>
    <dbReference type="NCBI Taxonomy" id="2914710"/>
    <lineage>
        <taxon>Bacteria</taxon>
        <taxon>Pseudomonadati</taxon>
        <taxon>Pseudomonadota</taxon>
        <taxon>Betaproteobacteria</taxon>
        <taxon>Burkholderiales</taxon>
        <taxon>Sphaerotilaceae</taxon>
        <taxon>Sphaerotilus</taxon>
    </lineage>
</organism>
<accession>A0ABM7YPJ0</accession>
<feature type="region of interest" description="Disordered" evidence="1">
    <location>
        <begin position="1"/>
        <end position="45"/>
    </location>
</feature>
<gene>
    <name evidence="2" type="ORF">CATMQ487_34120</name>
</gene>
<feature type="compositionally biased region" description="Pro residues" evidence="1">
    <location>
        <begin position="29"/>
        <end position="43"/>
    </location>
</feature>
<evidence type="ECO:0000313" key="2">
    <source>
        <dbReference type="EMBL" id="BDI06442.1"/>
    </source>
</evidence>
<evidence type="ECO:0008006" key="4">
    <source>
        <dbReference type="Google" id="ProtNLM"/>
    </source>
</evidence>
<sequence length="467" mass="48940">MDLRRSGPASGVPVTRLRQVPPAAATAPVMPPVARPTAPPPLRPAAKAAAPAAPLIHPAPVAPMMAAAAPAAASPAAATAEPDTLVPTQWLRAEDDYLDGRTDIGRAMGNHTRELFVSCEPGEALQQQFEHLRPSYIALHDLACLASRHLLHAVAAAAGQAVQRLVIRRQGFGTTLAVLDYVDCPSEDGASVRLYATDADEADSAARQALARVLLCRATLAVVMVGDVPPHALAEQLQPLRQALYSTDWECARLVFMPLAAPPVAALTNLAKALGAGTGVHTQVGSVATRPADAWTMLSTAWNEQQAQVGQPGIVMNRLPASATAPGVMRPMPATPASAQPARPRQALERFIAELMHQPGVLAACLFDLATSKVLAHAGDAHPGADLARRGTLLVTAANTSRKQLGLPDATEELLVNGGEQSLGLRRLGSHPGLVLHLVYRPAQASWSQLRPKVMALDAALSHNPIS</sequence>
<reference evidence="2" key="1">
    <citation type="submission" date="2022-04" db="EMBL/GenBank/DDBJ databases">
        <title>Whole genome sequence of Sphaerotilus sp. FB-5.</title>
        <authorList>
            <person name="Takeda M."/>
            <person name="Narihara S."/>
            <person name="Akimoto M."/>
            <person name="Akimoto R."/>
            <person name="Nishiyashiki S."/>
            <person name="Murakami T."/>
        </authorList>
    </citation>
    <scope>NUCLEOTIDE SEQUENCE</scope>
    <source>
        <strain evidence="2">FB-5</strain>
    </source>
</reference>
<keyword evidence="3" id="KW-1185">Reference proteome</keyword>
<name>A0ABM7YPJ0_9BURK</name>